<name>A0A6M2E284_XENCH</name>
<dbReference type="EMBL" id="GIIL01007745">
    <property type="protein sequence ID" value="NOV51471.1"/>
    <property type="molecule type" value="Transcribed_RNA"/>
</dbReference>
<keyword evidence="1" id="KW-0472">Membrane</keyword>
<sequence>MVTLAKLGWCLMHRRQLVLVCLLMMHFTRAPSCNKNYFRFFSDFGVIIMYLCLTLLKCIDKSWCRKLTRIFN</sequence>
<keyword evidence="1" id="KW-1133">Transmembrane helix</keyword>
<accession>A0A6M2E284</accession>
<protein>
    <submittedName>
        <fullName evidence="2">Putative secreted protein</fullName>
    </submittedName>
</protein>
<keyword evidence="1" id="KW-0812">Transmembrane</keyword>
<reference evidence="2" key="1">
    <citation type="submission" date="2020-03" db="EMBL/GenBank/DDBJ databases">
        <title>Transcriptomic Profiling of the Digestive Tract of the Rat Flea, Xenopsylla cheopis, Following Blood Feeding and Infection with Yersinia pestis.</title>
        <authorList>
            <person name="Bland D.M."/>
            <person name="Martens C.A."/>
            <person name="Virtaneva K."/>
            <person name="Kanakabandi K."/>
            <person name="Long D."/>
            <person name="Rosenke R."/>
            <person name="Saturday G.A."/>
            <person name="Hoyt F.H."/>
            <person name="Bruno D.P."/>
            <person name="Ribeiro J.M.C."/>
            <person name="Hinnebusch J."/>
        </authorList>
    </citation>
    <scope>NUCLEOTIDE SEQUENCE</scope>
</reference>
<proteinExistence type="predicted"/>
<organism evidence="2">
    <name type="scientific">Xenopsylla cheopis</name>
    <name type="common">Oriental rat flea</name>
    <name type="synonym">Pulex cheopis</name>
    <dbReference type="NCBI Taxonomy" id="163159"/>
    <lineage>
        <taxon>Eukaryota</taxon>
        <taxon>Metazoa</taxon>
        <taxon>Ecdysozoa</taxon>
        <taxon>Arthropoda</taxon>
        <taxon>Hexapoda</taxon>
        <taxon>Insecta</taxon>
        <taxon>Pterygota</taxon>
        <taxon>Neoptera</taxon>
        <taxon>Endopterygota</taxon>
        <taxon>Siphonaptera</taxon>
        <taxon>Pulicidae</taxon>
        <taxon>Xenopsyllinae</taxon>
        <taxon>Xenopsylla</taxon>
    </lineage>
</organism>
<dbReference type="AlphaFoldDB" id="A0A6M2E284"/>
<evidence type="ECO:0000256" key="1">
    <source>
        <dbReference type="SAM" id="Phobius"/>
    </source>
</evidence>
<evidence type="ECO:0000313" key="2">
    <source>
        <dbReference type="EMBL" id="NOV51471.1"/>
    </source>
</evidence>
<feature type="transmembrane region" description="Helical" evidence="1">
    <location>
        <begin position="39"/>
        <end position="59"/>
    </location>
</feature>